<protein>
    <submittedName>
        <fullName evidence="1">Uncharacterized protein</fullName>
    </submittedName>
</protein>
<dbReference type="AlphaFoldDB" id="A0A0V1B372"/>
<dbReference type="EMBL" id="JYDH01000119">
    <property type="protein sequence ID" value="KRY31417.1"/>
    <property type="molecule type" value="Genomic_DNA"/>
</dbReference>
<proteinExistence type="predicted"/>
<keyword evidence="2" id="KW-1185">Reference proteome</keyword>
<evidence type="ECO:0000313" key="1">
    <source>
        <dbReference type="EMBL" id="KRY31417.1"/>
    </source>
</evidence>
<reference evidence="1 2" key="1">
    <citation type="submission" date="2015-01" db="EMBL/GenBank/DDBJ databases">
        <title>Evolution of Trichinella species and genotypes.</title>
        <authorList>
            <person name="Korhonen P.K."/>
            <person name="Edoardo P."/>
            <person name="Giuseppe L.R."/>
            <person name="Gasser R.B."/>
        </authorList>
    </citation>
    <scope>NUCLEOTIDE SEQUENCE [LARGE SCALE GENOMIC DNA]</scope>
    <source>
        <strain evidence="1">ISS3</strain>
    </source>
</reference>
<dbReference type="Proteomes" id="UP000054776">
    <property type="component" value="Unassembled WGS sequence"/>
</dbReference>
<name>A0A0V1B372_TRISP</name>
<comment type="caution">
    <text evidence="1">The sequence shown here is derived from an EMBL/GenBank/DDBJ whole genome shotgun (WGS) entry which is preliminary data.</text>
</comment>
<evidence type="ECO:0000313" key="2">
    <source>
        <dbReference type="Proteomes" id="UP000054776"/>
    </source>
</evidence>
<gene>
    <name evidence="1" type="ORF">T01_2277</name>
</gene>
<dbReference type="InParanoid" id="A0A0V1B372"/>
<organism evidence="1 2">
    <name type="scientific">Trichinella spiralis</name>
    <name type="common">Trichina worm</name>
    <dbReference type="NCBI Taxonomy" id="6334"/>
    <lineage>
        <taxon>Eukaryota</taxon>
        <taxon>Metazoa</taxon>
        <taxon>Ecdysozoa</taxon>
        <taxon>Nematoda</taxon>
        <taxon>Enoplea</taxon>
        <taxon>Dorylaimia</taxon>
        <taxon>Trichinellida</taxon>
        <taxon>Trichinellidae</taxon>
        <taxon>Trichinella</taxon>
    </lineage>
</organism>
<accession>A0A0V1B372</accession>
<sequence>MVSIFSVILSVTNPLQEEKMGMYKVRIVSLSPKTVSKQDGIVEVPEETDCSGITSVNKKTSLHGILEVPEETDCRGITVPVAVSSKSKSRRVERKTWTKETSANQLLEKGDSEEKIWICPQAKPKAMLQKKYLPSGYASGYASGKLFIFKKIAAGYAPGYASGKI</sequence>